<dbReference type="Proteomes" id="UP000015103">
    <property type="component" value="Unassembled WGS sequence"/>
</dbReference>
<protein>
    <submittedName>
        <fullName evidence="1">Uncharacterized protein</fullName>
    </submittedName>
</protein>
<dbReference type="HOGENOM" id="CLU_1316865_0_0_1"/>
<dbReference type="EMBL" id="ACPB03024534">
    <property type="status" value="NOT_ANNOTATED_CDS"/>
    <property type="molecule type" value="Genomic_DNA"/>
</dbReference>
<proteinExistence type="predicted"/>
<dbReference type="VEuPathDB" id="VectorBase:RPRC009896"/>
<keyword evidence="2" id="KW-1185">Reference proteome</keyword>
<sequence>MNNSDVQPFVALQVVFAELKKFKFSFGKLCYRSSEPGLTQEELPLKNTFEHELQEALGTLFEEYQKLTNFIDESTKHQAVQQISSQALAERVSRLPAHCLPDEVSKFPLTETWYEEACEHLVKNLAKGTRLARRVSDWAYQSGLQFVGKCVHLIQCININPVATINCVKSDVQDLKTLVADLKNDALRLKDEIVELGGDLKGDFKNCFGEESKVQALTQQMVVQAELCNDLNSVEQ</sequence>
<organism evidence="1 2">
    <name type="scientific">Rhodnius prolixus</name>
    <name type="common">Triatomid bug</name>
    <dbReference type="NCBI Taxonomy" id="13249"/>
    <lineage>
        <taxon>Eukaryota</taxon>
        <taxon>Metazoa</taxon>
        <taxon>Ecdysozoa</taxon>
        <taxon>Arthropoda</taxon>
        <taxon>Hexapoda</taxon>
        <taxon>Insecta</taxon>
        <taxon>Pterygota</taxon>
        <taxon>Neoptera</taxon>
        <taxon>Paraneoptera</taxon>
        <taxon>Hemiptera</taxon>
        <taxon>Heteroptera</taxon>
        <taxon>Panheteroptera</taxon>
        <taxon>Cimicomorpha</taxon>
        <taxon>Reduviidae</taxon>
        <taxon>Triatominae</taxon>
        <taxon>Rhodnius</taxon>
    </lineage>
</organism>
<dbReference type="AlphaFoldDB" id="T1I0S6"/>
<dbReference type="InParanoid" id="T1I0S6"/>
<dbReference type="EnsemblMetazoa" id="RPRC009896-RA">
    <property type="protein sequence ID" value="RPRC009896-PA"/>
    <property type="gene ID" value="RPRC009896"/>
</dbReference>
<name>T1I0S6_RHOPR</name>
<accession>T1I0S6</accession>
<evidence type="ECO:0000313" key="2">
    <source>
        <dbReference type="Proteomes" id="UP000015103"/>
    </source>
</evidence>
<reference evidence="1" key="1">
    <citation type="submission" date="2015-05" db="UniProtKB">
        <authorList>
            <consortium name="EnsemblMetazoa"/>
        </authorList>
    </citation>
    <scope>IDENTIFICATION</scope>
</reference>
<evidence type="ECO:0000313" key="1">
    <source>
        <dbReference type="EnsemblMetazoa" id="RPRC009896-PA"/>
    </source>
</evidence>